<dbReference type="GO" id="GO:0003883">
    <property type="term" value="F:CTP synthase activity"/>
    <property type="evidence" value="ECO:0007669"/>
    <property type="project" value="UniProtKB-UniRule"/>
</dbReference>
<sequence length="535" mass="59354">MKVKKNPKKFIFITGGVASSLGKGLAAASIAGLLERRGLKVNMLKMDPYINVDPGTMSPTQHGEVFVTDDGAETDLDLGHYERFTSLTLTRTSNFTTGQVYLKVIENERAGKYLGKTVQVVPHITNEIKRRIHVAAEEAEILLGEIGGTIGDIESQPFVESIRQLAHDVGPENVLFVHLVLVPYLGAAGELKTKPAQHSVKELRSMGLFPQIIICRSDRDVESSLIDKISLFCNVSKENVFQSIDVDTIYKVPLSFHDQGLDQKVADHLGIWASAPKIGDLQKVVYNFENPLRKVKIGIVGKYTELIESYKSLDEALNHAANSCQLELEPIYIDAEELEKGNDQILKEIQGILVPGGFGQRGTEGKISAIKFARENNLPFFGICLGMQLAMVEFARNVVGLERATSEEFESGGDHVIHYMEGQSKEGAKGGNMRLGAYKCELEKGSKAHDIYGSEIISERHRHRLEVNNLYVGKICEAGMTVSGVNKELDLVEVIELQSHDHFIACQYHPEFKSKPYTPHPLFKTFIEKADKYGK</sequence>
<evidence type="ECO:0000259" key="12">
    <source>
        <dbReference type="Pfam" id="PF00117"/>
    </source>
</evidence>
<feature type="active site" evidence="11">
    <location>
        <position position="509"/>
    </location>
</feature>
<dbReference type="GO" id="GO:0004359">
    <property type="term" value="F:glutaminase activity"/>
    <property type="evidence" value="ECO:0007669"/>
    <property type="project" value="RHEA"/>
</dbReference>
<dbReference type="Gene3D" id="3.40.50.880">
    <property type="match status" value="1"/>
</dbReference>
<evidence type="ECO:0000313" key="14">
    <source>
        <dbReference type="EMBL" id="OUR96538.1"/>
    </source>
</evidence>
<dbReference type="GO" id="GO:0042802">
    <property type="term" value="F:identical protein binding"/>
    <property type="evidence" value="ECO:0007669"/>
    <property type="project" value="TreeGrafter"/>
</dbReference>
<feature type="binding site" evidence="11">
    <location>
        <position position="77"/>
    </location>
    <ligand>
        <name>Mg(2+)</name>
        <dbReference type="ChEBI" id="CHEBI:18420"/>
    </ligand>
</feature>
<dbReference type="NCBIfam" id="NF003792">
    <property type="entry name" value="PRK05380.1"/>
    <property type="match status" value="1"/>
</dbReference>
<dbReference type="InterPro" id="IPR027417">
    <property type="entry name" value="P-loop_NTPase"/>
</dbReference>
<dbReference type="AlphaFoldDB" id="A0A1Y5F6L0"/>
<reference evidence="15" key="1">
    <citation type="journal article" date="2017" name="Proc. Natl. Acad. Sci. U.S.A.">
        <title>Simulation of Deepwater Horizon oil plume reveals substrate specialization within a complex community of hydrocarbon-degraders.</title>
        <authorList>
            <person name="Hu P."/>
            <person name="Dubinsky E.A."/>
            <person name="Probst A.J."/>
            <person name="Wang J."/>
            <person name="Sieber C.M.K."/>
            <person name="Tom L.M."/>
            <person name="Gardinali P."/>
            <person name="Banfield J.F."/>
            <person name="Atlas R.M."/>
            <person name="Andersen G.L."/>
        </authorList>
    </citation>
    <scope>NUCLEOTIDE SEQUENCE [LARGE SCALE GENOMIC DNA]</scope>
</reference>
<feature type="binding site" evidence="11">
    <location>
        <begin position="152"/>
        <end position="154"/>
    </location>
    <ligand>
        <name>CTP</name>
        <dbReference type="ChEBI" id="CHEBI:37563"/>
        <note>allosteric inhibitor</note>
    </ligand>
</feature>
<evidence type="ECO:0000256" key="1">
    <source>
        <dbReference type="ARBA" id="ARBA00005171"/>
    </source>
</evidence>
<proteinExistence type="inferred from homology"/>
<feature type="binding site" evidence="11">
    <location>
        <position position="19"/>
    </location>
    <ligand>
        <name>UTP</name>
        <dbReference type="ChEBI" id="CHEBI:46398"/>
    </ligand>
</feature>
<dbReference type="PANTHER" id="PTHR11550">
    <property type="entry name" value="CTP SYNTHASE"/>
    <property type="match status" value="1"/>
</dbReference>
<dbReference type="SUPFAM" id="SSF52540">
    <property type="entry name" value="P-loop containing nucleoside triphosphate hydrolases"/>
    <property type="match status" value="1"/>
</dbReference>
<evidence type="ECO:0000256" key="8">
    <source>
        <dbReference type="ARBA" id="ARBA00022962"/>
    </source>
</evidence>
<dbReference type="GO" id="GO:0046872">
    <property type="term" value="F:metal ion binding"/>
    <property type="evidence" value="ECO:0007669"/>
    <property type="project" value="UniProtKB-KW"/>
</dbReference>
<name>A0A1Y5F6L0_9BACT</name>
<accession>A0A1Y5F6L0</accession>
<feature type="domain" description="Glutamine amidotransferase" evidence="12">
    <location>
        <begin position="306"/>
        <end position="528"/>
    </location>
</feature>
<dbReference type="Proteomes" id="UP000196531">
    <property type="component" value="Unassembled WGS sequence"/>
</dbReference>
<comment type="catalytic activity">
    <reaction evidence="10 11">
        <text>UTP + L-glutamine + ATP + H2O = CTP + L-glutamate + ADP + phosphate + 2 H(+)</text>
        <dbReference type="Rhea" id="RHEA:26426"/>
        <dbReference type="ChEBI" id="CHEBI:15377"/>
        <dbReference type="ChEBI" id="CHEBI:15378"/>
        <dbReference type="ChEBI" id="CHEBI:29985"/>
        <dbReference type="ChEBI" id="CHEBI:30616"/>
        <dbReference type="ChEBI" id="CHEBI:37563"/>
        <dbReference type="ChEBI" id="CHEBI:43474"/>
        <dbReference type="ChEBI" id="CHEBI:46398"/>
        <dbReference type="ChEBI" id="CHEBI:58359"/>
        <dbReference type="ChEBI" id="CHEBI:456216"/>
        <dbReference type="EC" id="6.3.4.2"/>
    </reaction>
</comment>
<dbReference type="HAMAP" id="MF_01227">
    <property type="entry name" value="PyrG"/>
    <property type="match status" value="1"/>
</dbReference>
<feature type="binding site" evidence="11">
    <location>
        <begin position="192"/>
        <end position="197"/>
    </location>
    <ligand>
        <name>CTP</name>
        <dbReference type="ChEBI" id="CHEBI:37563"/>
        <note>allosteric inhibitor</note>
    </ligand>
</feature>
<feature type="binding site" evidence="11">
    <location>
        <position position="228"/>
    </location>
    <ligand>
        <name>UTP</name>
        <dbReference type="ChEBI" id="CHEBI:46398"/>
    </ligand>
</feature>
<comment type="catalytic activity">
    <reaction evidence="11">
        <text>L-glutamine + H2O = L-glutamate + NH4(+)</text>
        <dbReference type="Rhea" id="RHEA:15889"/>
        <dbReference type="ChEBI" id="CHEBI:15377"/>
        <dbReference type="ChEBI" id="CHEBI:28938"/>
        <dbReference type="ChEBI" id="CHEBI:29985"/>
        <dbReference type="ChEBI" id="CHEBI:58359"/>
    </reaction>
</comment>
<evidence type="ECO:0000256" key="2">
    <source>
        <dbReference type="ARBA" id="ARBA00007533"/>
    </source>
</evidence>
<evidence type="ECO:0000313" key="15">
    <source>
        <dbReference type="Proteomes" id="UP000196531"/>
    </source>
</evidence>
<feature type="region of interest" description="Amidoligase domain" evidence="11">
    <location>
        <begin position="1"/>
        <end position="271"/>
    </location>
</feature>
<keyword evidence="3 11" id="KW-0436">Ligase</keyword>
<dbReference type="GO" id="GO:0005524">
    <property type="term" value="F:ATP binding"/>
    <property type="evidence" value="ECO:0007669"/>
    <property type="project" value="UniProtKB-KW"/>
</dbReference>
<evidence type="ECO:0000256" key="5">
    <source>
        <dbReference type="ARBA" id="ARBA00022741"/>
    </source>
</evidence>
<comment type="pathway">
    <text evidence="1 11">Pyrimidine metabolism; CTP biosynthesis via de novo pathway; CTP from UDP: step 2/2.</text>
</comment>
<feature type="binding site" evidence="11">
    <location>
        <position position="246"/>
    </location>
    <ligand>
        <name>ATP</name>
        <dbReference type="ChEBI" id="CHEBI:30616"/>
    </ligand>
</feature>
<evidence type="ECO:0000256" key="10">
    <source>
        <dbReference type="ARBA" id="ARBA00047781"/>
    </source>
</evidence>
<dbReference type="InterPro" id="IPR033828">
    <property type="entry name" value="GATase1_CTP_Synthase"/>
</dbReference>
<dbReference type="GO" id="GO:0005829">
    <property type="term" value="C:cytosol"/>
    <property type="evidence" value="ECO:0007669"/>
    <property type="project" value="TreeGrafter"/>
</dbReference>
<keyword evidence="9 11" id="KW-0665">Pyrimidine biosynthesis</keyword>
<evidence type="ECO:0000256" key="3">
    <source>
        <dbReference type="ARBA" id="ARBA00022598"/>
    </source>
</evidence>
<comment type="miscellaneous">
    <text evidence="11">CTPSs have evolved a hybrid strategy for distinguishing between UTP and CTP. The overlapping regions of the product feedback inhibitory and substrate sites recognize a common feature in both compounds, the triphosphate moiety. To differentiate isosteric substrate and product pyrimidine rings, an additional pocket far from the expected kinase/ligase catalytic site, specifically recognizes the cytosine and ribose portions of the product inhibitor.</text>
</comment>
<gene>
    <name evidence="11" type="primary">pyrG</name>
    <name evidence="14" type="ORF">A9Q84_09315</name>
</gene>
<dbReference type="EC" id="6.3.4.2" evidence="11"/>
<feature type="domain" description="CTP synthase N-terminal" evidence="13">
    <location>
        <begin position="9"/>
        <end position="270"/>
    </location>
</feature>
<keyword evidence="4 11" id="KW-0479">Metal-binding</keyword>
<dbReference type="InterPro" id="IPR017926">
    <property type="entry name" value="GATASE"/>
</dbReference>
<feature type="binding site" evidence="11">
    <location>
        <position position="464"/>
    </location>
    <ligand>
        <name>L-glutamine</name>
        <dbReference type="ChEBI" id="CHEBI:58359"/>
    </ligand>
</feature>
<dbReference type="PANTHER" id="PTHR11550:SF0">
    <property type="entry name" value="CTP SYNTHASE-RELATED"/>
    <property type="match status" value="1"/>
</dbReference>
<dbReference type="GO" id="GO:0019856">
    <property type="term" value="P:pyrimidine nucleobase biosynthetic process"/>
    <property type="evidence" value="ECO:0007669"/>
    <property type="project" value="TreeGrafter"/>
</dbReference>
<feature type="binding site" evidence="11">
    <location>
        <begin position="20"/>
        <end position="25"/>
    </location>
    <ligand>
        <name>ATP</name>
        <dbReference type="ChEBI" id="CHEBI:30616"/>
    </ligand>
</feature>
<feature type="binding site" evidence="11">
    <location>
        <position position="145"/>
    </location>
    <ligand>
        <name>Mg(2+)</name>
        <dbReference type="ChEBI" id="CHEBI:18420"/>
    </ligand>
</feature>
<dbReference type="Pfam" id="PF00117">
    <property type="entry name" value="GATase"/>
    <property type="match status" value="1"/>
</dbReference>
<feature type="binding site" evidence="11">
    <location>
        <begin position="192"/>
        <end position="197"/>
    </location>
    <ligand>
        <name>UTP</name>
        <dbReference type="ChEBI" id="CHEBI:46398"/>
    </ligand>
</feature>
<comment type="subunit">
    <text evidence="11">Homotetramer.</text>
</comment>
<comment type="similarity">
    <text evidence="2 11">Belongs to the CTP synthase family.</text>
</comment>
<comment type="caution">
    <text evidence="11">Lacks conserved residue(s) required for the propagation of feature annotation.</text>
</comment>
<evidence type="ECO:0000256" key="4">
    <source>
        <dbReference type="ARBA" id="ARBA00022723"/>
    </source>
</evidence>
<feature type="binding site" evidence="11">
    <location>
        <position position="19"/>
    </location>
    <ligand>
        <name>CTP</name>
        <dbReference type="ChEBI" id="CHEBI:37563"/>
        <note>allosteric inhibitor</note>
    </ligand>
</feature>
<dbReference type="CDD" id="cd01746">
    <property type="entry name" value="GATase1_CTP_Synthase"/>
    <property type="match status" value="1"/>
</dbReference>
<feature type="binding site" evidence="11">
    <location>
        <position position="357"/>
    </location>
    <ligand>
        <name>L-glutamine</name>
        <dbReference type="ChEBI" id="CHEBI:58359"/>
    </ligand>
</feature>
<feature type="active site" description="Nucleophile; for glutamine hydrolysis" evidence="11">
    <location>
        <position position="384"/>
    </location>
</feature>
<dbReference type="GO" id="GO:0044210">
    <property type="term" value="P:'de novo' CTP biosynthetic process"/>
    <property type="evidence" value="ECO:0007669"/>
    <property type="project" value="UniProtKB-UniRule"/>
</dbReference>
<keyword evidence="8 11" id="KW-0315">Glutamine amidotransferase</keyword>
<dbReference type="InterPro" id="IPR017456">
    <property type="entry name" value="CTP_synthase_N"/>
</dbReference>
<dbReference type="FunFam" id="3.40.50.300:FF:000009">
    <property type="entry name" value="CTP synthase"/>
    <property type="match status" value="1"/>
</dbReference>
<dbReference type="EMBL" id="MAAO01000006">
    <property type="protein sequence ID" value="OUR96538.1"/>
    <property type="molecule type" value="Genomic_DNA"/>
</dbReference>
<evidence type="ECO:0000256" key="11">
    <source>
        <dbReference type="HAMAP-Rule" id="MF_01227"/>
    </source>
</evidence>
<organism evidence="14 15">
    <name type="scientific">Halobacteriovorax marinus</name>
    <dbReference type="NCBI Taxonomy" id="97084"/>
    <lineage>
        <taxon>Bacteria</taxon>
        <taxon>Pseudomonadati</taxon>
        <taxon>Bdellovibrionota</taxon>
        <taxon>Bacteriovoracia</taxon>
        <taxon>Bacteriovoracales</taxon>
        <taxon>Halobacteriovoraceae</taxon>
        <taxon>Halobacteriovorax</taxon>
    </lineage>
</organism>
<comment type="function">
    <text evidence="11">Catalyzes the ATP-dependent amination of UTP to CTP with either L-glutamine or ammonia as the source of nitrogen. Regulates intracellular CTP levels through interactions with the four ribonucleotide triphosphates.</text>
</comment>
<dbReference type="NCBIfam" id="TIGR00337">
    <property type="entry name" value="PyrG"/>
    <property type="match status" value="1"/>
</dbReference>
<keyword evidence="5 11" id="KW-0547">Nucleotide-binding</keyword>
<dbReference type="SUPFAM" id="SSF52317">
    <property type="entry name" value="Class I glutamine amidotransferase-like"/>
    <property type="match status" value="1"/>
</dbReference>
<evidence type="ECO:0000256" key="9">
    <source>
        <dbReference type="ARBA" id="ARBA00022975"/>
    </source>
</evidence>
<feature type="binding site" evidence="11">
    <location>
        <position position="228"/>
    </location>
    <ligand>
        <name>CTP</name>
        <dbReference type="ChEBI" id="CHEBI:37563"/>
        <note>allosteric inhibitor</note>
    </ligand>
</feature>
<dbReference type="PROSITE" id="PS51273">
    <property type="entry name" value="GATASE_TYPE_1"/>
    <property type="match status" value="1"/>
</dbReference>
<keyword evidence="6 11" id="KW-0067">ATP-binding</keyword>
<dbReference type="CDD" id="cd03113">
    <property type="entry name" value="CTPS_N"/>
    <property type="match status" value="1"/>
</dbReference>
<protein>
    <recommendedName>
        <fullName evidence="11">CTP synthase</fullName>
        <ecNumber evidence="11">6.3.4.2</ecNumber>
    </recommendedName>
    <alternativeName>
        <fullName evidence="11">Cytidine 5'-triphosphate synthase</fullName>
    </alternativeName>
    <alternativeName>
        <fullName evidence="11">Cytidine triphosphate synthetase</fullName>
        <shortName evidence="11">CTP synthetase</shortName>
        <shortName evidence="11">CTPS</shortName>
    </alternativeName>
    <alternativeName>
        <fullName evidence="11">UTP--ammonia ligase</fullName>
    </alternativeName>
</protein>
<dbReference type="InterPro" id="IPR029062">
    <property type="entry name" value="Class_I_gatase-like"/>
</dbReference>
<dbReference type="GO" id="GO:0097268">
    <property type="term" value="C:cytoophidium"/>
    <property type="evidence" value="ECO:0007669"/>
    <property type="project" value="UniProtKB-ARBA"/>
</dbReference>
<comment type="catalytic activity">
    <reaction evidence="11">
        <text>UTP + NH4(+) + ATP = CTP + ADP + phosphate + 2 H(+)</text>
        <dbReference type="Rhea" id="RHEA:16597"/>
        <dbReference type="ChEBI" id="CHEBI:15378"/>
        <dbReference type="ChEBI" id="CHEBI:28938"/>
        <dbReference type="ChEBI" id="CHEBI:30616"/>
        <dbReference type="ChEBI" id="CHEBI:37563"/>
        <dbReference type="ChEBI" id="CHEBI:43474"/>
        <dbReference type="ChEBI" id="CHEBI:46398"/>
        <dbReference type="ChEBI" id="CHEBI:456216"/>
    </reaction>
</comment>
<comment type="activity regulation">
    <text evidence="11">Allosterically activated by GTP, when glutamine is the substrate; GTP has no effect on the reaction when ammonia is the substrate. The allosteric effector GTP functions by stabilizing the protein conformation that binds the tetrahedral intermediate(s) formed during glutamine hydrolysis. Inhibited by the product CTP, via allosteric rather than competitive inhibition.</text>
</comment>
<evidence type="ECO:0000259" key="13">
    <source>
        <dbReference type="Pfam" id="PF06418"/>
    </source>
</evidence>
<evidence type="ECO:0000256" key="6">
    <source>
        <dbReference type="ARBA" id="ARBA00022840"/>
    </source>
</evidence>
<dbReference type="Gene3D" id="3.40.50.300">
    <property type="entry name" value="P-loop containing nucleotide triphosphate hydrolases"/>
    <property type="match status" value="1"/>
</dbReference>
<feature type="active site" evidence="11">
    <location>
        <position position="511"/>
    </location>
</feature>
<feature type="binding site" evidence="11">
    <location>
        <begin position="385"/>
        <end position="388"/>
    </location>
    <ligand>
        <name>L-glutamine</name>
        <dbReference type="ChEBI" id="CHEBI:58359"/>
    </ligand>
</feature>
<dbReference type="FunFam" id="3.40.50.880:FF:000002">
    <property type="entry name" value="CTP synthase"/>
    <property type="match status" value="1"/>
</dbReference>
<dbReference type="InterPro" id="IPR004468">
    <property type="entry name" value="CTP_synthase"/>
</dbReference>
<comment type="caution">
    <text evidence="14">The sequence shown here is derived from an EMBL/GenBank/DDBJ whole genome shotgun (WGS) entry which is preliminary data.</text>
</comment>
<feature type="binding site" evidence="11">
    <location>
        <position position="77"/>
    </location>
    <ligand>
        <name>ATP</name>
        <dbReference type="ChEBI" id="CHEBI:30616"/>
    </ligand>
</feature>
<keyword evidence="7 11" id="KW-0460">Magnesium</keyword>
<evidence type="ECO:0000256" key="7">
    <source>
        <dbReference type="ARBA" id="ARBA00022842"/>
    </source>
</evidence>
<dbReference type="Pfam" id="PF06418">
    <property type="entry name" value="CTP_synth_N"/>
    <property type="match status" value="1"/>
</dbReference>
<dbReference type="UniPathway" id="UPA00159">
    <property type="reaction ID" value="UER00277"/>
</dbReference>
<feature type="binding site" evidence="11">
    <location>
        <position position="408"/>
    </location>
    <ligand>
        <name>L-glutamine</name>
        <dbReference type="ChEBI" id="CHEBI:58359"/>
    </ligand>
</feature>